<dbReference type="RefSeq" id="WP_081152508.1">
    <property type="nucleotide sequence ID" value="NZ_LVYD01000059.1"/>
</dbReference>
<dbReference type="Proteomes" id="UP000192796">
    <property type="component" value="Unassembled WGS sequence"/>
</dbReference>
<dbReference type="InterPro" id="IPR026341">
    <property type="entry name" value="T9SS_type_B"/>
</dbReference>
<dbReference type="PANTHER" id="PTHR42754:SF1">
    <property type="entry name" value="LIPOPROTEIN"/>
    <property type="match status" value="1"/>
</dbReference>
<evidence type="ECO:0000313" key="3">
    <source>
        <dbReference type="Proteomes" id="UP000192796"/>
    </source>
</evidence>
<proteinExistence type="predicted"/>
<protein>
    <recommendedName>
        <fullName evidence="4">Ig-like domain-containing protein</fullName>
    </recommendedName>
</protein>
<dbReference type="SUPFAM" id="SSF63829">
    <property type="entry name" value="Calcium-dependent phosphotriesterase"/>
    <property type="match status" value="1"/>
</dbReference>
<sequence>MTQKLILLPIFIASYLFSVAQLQPADTCLDSYFRRLYMFRQNDHLSSITETSDKNLLWCGTATATNTSNATDGDAVIVRLRNNGTIIWSKFIGGAYFDQFNRARENRDKSIIAVGTTNNSIYAARNMFISKLDSAGNLLWAKTIYDANTNNPAMEAMDVAETNDGGYFICGTAFSGNVGGGDAVLLKIDANGNLIWFKQLAMANINGPSTASNFVLNNDTAYVTGWYHDIFHRDGLLMKIDANTGAIYWSKHYDYQKNDFYTGNLRSTNNIFKSIFILNGQLRINMISEINGPLEAWMINMDLDGNVLKTRKLLTPAPENLGHITTEYPTADDGFISAGNQFYNNSYIFRLVKVDADGNLAWSKSYAQPNGPHPYSTFINSNNDIFVAGFEAIGLPSLHFPAFLSKTDKDGNIPGGNCLNYPFPATVSSGDLSTVNLTWERVNNFTPTNIFVNSAISNAVPVLTDECSTVFSCDQLKIIQTVNSFCDLKDTIQYAVQRSPGCNRPATWIADTAIIKITETTDSTVRLLFRKAGTAKLFARMISACKILEDSVTITAFESPGLVDLGPDIGICKKSKLTLSAGSGFRSYQWNNGSTDSTLTVFNPGKYFVQAEDYCSNIFKDTIQVTAVPDIPFDLGPDLEKCNNDTLNIVAPGSFLLYTWSPVYAISSPSGSTVQVWPASDTSYSVIAEVGRGCTVFDTVRITVKNSPPVYLGNDTSLCAGNSILLKASAGFNSYSWHDGTTGQTYLANHKGFYQVLATYNNGCVSKDTLEIKNVFPLPVVDLGKDIDICANETHTFNAGNGFRSWLWQDGSGQSTYNANKPGLYWVQVNDLNNCTNSDTVAITGLKPAPENFAAADTGICPGRPLELKALGIWSSYLWSNNAQAPAITIIEPGEYWLEVTNVAGCVARDTIRVATNDCKKGVYFANAFTPNNDGRNDTYRPVVQGLLDKFKLIIYNRYGEKIFETTNYLHGWNGLYNGRLQDSNQYVWLCYYRFRGEKEKVERGTLLLLR</sequence>
<dbReference type="NCBIfam" id="TIGR04131">
    <property type="entry name" value="Bac_Flav_CTERM"/>
    <property type="match status" value="1"/>
</dbReference>
<accession>A0A1V9FQR8</accession>
<gene>
    <name evidence="2" type="ORF">A3860_32355</name>
</gene>
<feature type="chain" id="PRO_5013365847" description="Ig-like domain-containing protein" evidence="1">
    <location>
        <begin position="21"/>
        <end position="1011"/>
    </location>
</feature>
<evidence type="ECO:0008006" key="4">
    <source>
        <dbReference type="Google" id="ProtNLM"/>
    </source>
</evidence>
<dbReference type="Pfam" id="PF13585">
    <property type="entry name" value="CHU_C"/>
    <property type="match status" value="1"/>
</dbReference>
<dbReference type="InterPro" id="IPR015943">
    <property type="entry name" value="WD40/YVTN_repeat-like_dom_sf"/>
</dbReference>
<name>A0A1V9FQR8_9BACT</name>
<dbReference type="PANTHER" id="PTHR42754">
    <property type="entry name" value="ENDOGLUCANASE"/>
    <property type="match status" value="1"/>
</dbReference>
<dbReference type="STRING" id="1703345.A3860_32355"/>
<reference evidence="2 3" key="1">
    <citation type="submission" date="2016-03" db="EMBL/GenBank/DDBJ databases">
        <title>Niastella vici sp. nov., isolated from farmland soil.</title>
        <authorList>
            <person name="Chen L."/>
            <person name="Wang D."/>
            <person name="Yang S."/>
            <person name="Wang G."/>
        </authorList>
    </citation>
    <scope>NUCLEOTIDE SEQUENCE [LARGE SCALE GENOMIC DNA]</scope>
    <source>
        <strain evidence="2 3">DJ57</strain>
    </source>
</reference>
<dbReference type="AlphaFoldDB" id="A0A1V9FQR8"/>
<keyword evidence="3" id="KW-1185">Reference proteome</keyword>
<dbReference type="Gene3D" id="2.130.10.10">
    <property type="entry name" value="YVTN repeat-like/Quinoprotein amine dehydrogenase"/>
    <property type="match status" value="1"/>
</dbReference>
<evidence type="ECO:0000256" key="1">
    <source>
        <dbReference type="SAM" id="SignalP"/>
    </source>
</evidence>
<comment type="caution">
    <text evidence="2">The sequence shown here is derived from an EMBL/GenBank/DDBJ whole genome shotgun (WGS) entry which is preliminary data.</text>
</comment>
<organism evidence="2 3">
    <name type="scientific">Niastella vici</name>
    <dbReference type="NCBI Taxonomy" id="1703345"/>
    <lineage>
        <taxon>Bacteria</taxon>
        <taxon>Pseudomonadati</taxon>
        <taxon>Bacteroidota</taxon>
        <taxon>Chitinophagia</taxon>
        <taxon>Chitinophagales</taxon>
        <taxon>Chitinophagaceae</taxon>
        <taxon>Niastella</taxon>
    </lineage>
</organism>
<keyword evidence="1" id="KW-0732">Signal</keyword>
<feature type="signal peptide" evidence="1">
    <location>
        <begin position="1"/>
        <end position="20"/>
    </location>
</feature>
<dbReference type="OrthoDB" id="9765926at2"/>
<dbReference type="EMBL" id="LVYD01000059">
    <property type="protein sequence ID" value="OQP60693.1"/>
    <property type="molecule type" value="Genomic_DNA"/>
</dbReference>
<evidence type="ECO:0000313" key="2">
    <source>
        <dbReference type="EMBL" id="OQP60693.1"/>
    </source>
</evidence>